<organism evidence="1">
    <name type="scientific">Nicotiana tabacum</name>
    <name type="common">Common tobacco</name>
    <dbReference type="NCBI Taxonomy" id="4097"/>
    <lineage>
        <taxon>Eukaryota</taxon>
        <taxon>Viridiplantae</taxon>
        <taxon>Streptophyta</taxon>
        <taxon>Embryophyta</taxon>
        <taxon>Tracheophyta</taxon>
        <taxon>Spermatophyta</taxon>
        <taxon>Magnoliopsida</taxon>
        <taxon>eudicotyledons</taxon>
        <taxon>Gunneridae</taxon>
        <taxon>Pentapetalae</taxon>
        <taxon>asterids</taxon>
        <taxon>lamiids</taxon>
        <taxon>Solanales</taxon>
        <taxon>Solanaceae</taxon>
        <taxon>Nicotianoideae</taxon>
        <taxon>Nicotianeae</taxon>
        <taxon>Nicotiana</taxon>
    </lineage>
</organism>
<dbReference type="RefSeq" id="XP_016470769.1">
    <property type="nucleotide sequence ID" value="XM_016615283.1"/>
</dbReference>
<reference evidence="1" key="1">
    <citation type="submission" date="2025-08" db="UniProtKB">
        <authorList>
            <consortium name="RefSeq"/>
        </authorList>
    </citation>
    <scope>IDENTIFICATION</scope>
</reference>
<dbReference type="KEGG" id="nta:107793013"/>
<dbReference type="PANTHER" id="PTHR33710:SF23">
    <property type="entry name" value="NON-LTR RETROELEMENT REVERSE TRANSCRIPTASE"/>
    <property type="match status" value="1"/>
</dbReference>
<name>A0A1S4A2E8_TOBAC</name>
<dbReference type="OrthoDB" id="1304107at2759"/>
<proteinExistence type="predicted"/>
<dbReference type="AlphaFoldDB" id="A0A1S4A2E8"/>
<dbReference type="PaxDb" id="4097-A0A1S4A2E8"/>
<dbReference type="PANTHER" id="PTHR33710">
    <property type="entry name" value="BNAC02G09200D PROTEIN"/>
    <property type="match status" value="1"/>
</dbReference>
<dbReference type="Gene3D" id="3.60.10.10">
    <property type="entry name" value="Endonuclease/exonuclease/phosphatase"/>
    <property type="match status" value="1"/>
</dbReference>
<protein>
    <submittedName>
        <fullName evidence="1">Uncharacterized protein</fullName>
    </submittedName>
</protein>
<sequence length="322" mass="37540">MSVNTQQAFQRVINMQREHGFFIVALMEPFQNCRHIQRYRIRLGMDAVMSNINGKIWLLFDVVIEWEDSLYYLASDMELPWIVGGDFNFVMSEAEKLGGLPVYLPEYEDFVFCVNSCRLFDLGYKGIPFTWWNGKPNSECIFKRLDRIFIDIREDIVRVKEMLFEDDPTIENRIVLQKAQDELTKYISIGEQYWKQKESMNWFAEGDRNTSFFHNHVNGKRQKLQLKRIHNGDGGWLESQVLMADAVVDIFKKYFTHEGDPTSFELLNNVNNMVTMDQNLELCKFPTIEEVKGADFALSGDSASGPDGFTGLFYQQCWDIVG</sequence>
<dbReference type="InterPro" id="IPR036691">
    <property type="entry name" value="Endo/exonu/phosph_ase_sf"/>
</dbReference>
<dbReference type="SUPFAM" id="SSF56219">
    <property type="entry name" value="DNase I-like"/>
    <property type="match status" value="1"/>
</dbReference>
<accession>A0A1S4A2E8</accession>
<gene>
    <name evidence="1" type="primary">LOC107793013</name>
</gene>
<evidence type="ECO:0000313" key="1">
    <source>
        <dbReference type="RefSeq" id="XP_016470769.1"/>
    </source>
</evidence>